<evidence type="ECO:0000256" key="1">
    <source>
        <dbReference type="SAM" id="Phobius"/>
    </source>
</evidence>
<name>A0ABU4FL87_9ACTN</name>
<evidence type="ECO:0008006" key="4">
    <source>
        <dbReference type="Google" id="ProtNLM"/>
    </source>
</evidence>
<gene>
    <name evidence="2" type="ORF">R5A26_36105</name>
</gene>
<comment type="caution">
    <text evidence="2">The sequence shown here is derived from an EMBL/GenBank/DDBJ whole genome shotgun (WGS) entry which is preliminary data.</text>
</comment>
<proteinExistence type="predicted"/>
<sequence>MHTFGVIIISVVGLFVRLLAALLLGIARTYWNARWTRAAHVVASAVILGALAFGISRLVLAIPDDGCGSSPAQKTSCSLG</sequence>
<accession>A0ABU4FL87</accession>
<evidence type="ECO:0000313" key="2">
    <source>
        <dbReference type="EMBL" id="MDV7221377.1"/>
    </source>
</evidence>
<keyword evidence="1" id="KW-1133">Transmembrane helix</keyword>
<protein>
    <recommendedName>
        <fullName evidence="4">Integral membrane protein</fullName>
    </recommendedName>
</protein>
<reference evidence="2 3" key="1">
    <citation type="submission" date="2023-10" db="EMBL/GenBank/DDBJ databases">
        <title>Characterization of rhizosphere-enriched actinobacteria from wheat plants lab-grown on chernevaya soil.</title>
        <authorList>
            <person name="Tikhonova E.N."/>
            <person name="Konopkin A."/>
            <person name="Kravchenko I.K."/>
        </authorList>
    </citation>
    <scope>NUCLEOTIDE SEQUENCE [LARGE SCALE GENOMIC DNA]</scope>
    <source>
        <strain evidence="2 3">RR29</strain>
    </source>
</reference>
<dbReference type="RefSeq" id="WP_317774654.1">
    <property type="nucleotide sequence ID" value="NZ_JAWMAJ010000169.1"/>
</dbReference>
<feature type="transmembrane region" description="Helical" evidence="1">
    <location>
        <begin position="38"/>
        <end position="60"/>
    </location>
</feature>
<keyword evidence="1" id="KW-0472">Membrane</keyword>
<dbReference type="Proteomes" id="UP001187346">
    <property type="component" value="Unassembled WGS sequence"/>
</dbReference>
<feature type="transmembrane region" description="Helical" evidence="1">
    <location>
        <begin position="6"/>
        <end position="26"/>
    </location>
</feature>
<keyword evidence="3" id="KW-1185">Reference proteome</keyword>
<organism evidence="2 3">
    <name type="scientific">Streptomyces prunicolor</name>
    <dbReference type="NCBI Taxonomy" id="67348"/>
    <lineage>
        <taxon>Bacteria</taxon>
        <taxon>Bacillati</taxon>
        <taxon>Actinomycetota</taxon>
        <taxon>Actinomycetes</taxon>
        <taxon>Kitasatosporales</taxon>
        <taxon>Streptomycetaceae</taxon>
        <taxon>Streptomyces</taxon>
    </lineage>
</organism>
<keyword evidence="1" id="KW-0812">Transmembrane</keyword>
<dbReference type="EMBL" id="JAWMAJ010000169">
    <property type="protein sequence ID" value="MDV7221377.1"/>
    <property type="molecule type" value="Genomic_DNA"/>
</dbReference>
<evidence type="ECO:0000313" key="3">
    <source>
        <dbReference type="Proteomes" id="UP001187346"/>
    </source>
</evidence>